<keyword evidence="2" id="KW-1133">Transmembrane helix</keyword>
<protein>
    <submittedName>
        <fullName evidence="3">Uncharacterized protein</fullName>
    </submittedName>
</protein>
<keyword evidence="2" id="KW-0472">Membrane</keyword>
<dbReference type="AlphaFoldDB" id="A0A7C9E2Z3"/>
<organism evidence="3">
    <name type="scientific">Opuntia streptacantha</name>
    <name type="common">Prickly pear cactus</name>
    <name type="synonym">Opuntia cardona</name>
    <dbReference type="NCBI Taxonomy" id="393608"/>
    <lineage>
        <taxon>Eukaryota</taxon>
        <taxon>Viridiplantae</taxon>
        <taxon>Streptophyta</taxon>
        <taxon>Embryophyta</taxon>
        <taxon>Tracheophyta</taxon>
        <taxon>Spermatophyta</taxon>
        <taxon>Magnoliopsida</taxon>
        <taxon>eudicotyledons</taxon>
        <taxon>Gunneridae</taxon>
        <taxon>Pentapetalae</taxon>
        <taxon>Caryophyllales</taxon>
        <taxon>Cactineae</taxon>
        <taxon>Cactaceae</taxon>
        <taxon>Opuntioideae</taxon>
        <taxon>Opuntia</taxon>
    </lineage>
</organism>
<accession>A0A7C9E2Z3</accession>
<feature type="compositionally biased region" description="Low complexity" evidence="1">
    <location>
        <begin position="65"/>
        <end position="83"/>
    </location>
</feature>
<feature type="transmembrane region" description="Helical" evidence="2">
    <location>
        <begin position="20"/>
        <end position="48"/>
    </location>
</feature>
<feature type="compositionally biased region" description="Polar residues" evidence="1">
    <location>
        <begin position="88"/>
        <end position="102"/>
    </location>
</feature>
<reference evidence="3" key="2">
    <citation type="submission" date="2020-07" db="EMBL/GenBank/DDBJ databases">
        <authorList>
            <person name="Vera ALvarez R."/>
            <person name="Arias-Moreno D.M."/>
            <person name="Jimenez-Jacinto V."/>
            <person name="Jimenez-Bremont J.F."/>
            <person name="Swaminathan K."/>
            <person name="Moose S.P."/>
            <person name="Guerrero-Gonzalez M.L."/>
            <person name="Marino-Ramirez L."/>
            <person name="Landsman D."/>
            <person name="Rodriguez-Kessler M."/>
            <person name="Delgado-Sanchez P."/>
        </authorList>
    </citation>
    <scope>NUCLEOTIDE SEQUENCE</scope>
    <source>
        <tissue evidence="3">Cladode</tissue>
    </source>
</reference>
<dbReference type="EMBL" id="GISG01187729">
    <property type="protein sequence ID" value="MBA4655426.1"/>
    <property type="molecule type" value="Transcribed_RNA"/>
</dbReference>
<keyword evidence="2" id="KW-0812">Transmembrane</keyword>
<reference evidence="3" key="1">
    <citation type="journal article" date="2013" name="J. Plant Res.">
        <title>Effect of fungi and light on seed germination of three Opuntia species from semiarid lands of central Mexico.</title>
        <authorList>
            <person name="Delgado-Sanchez P."/>
            <person name="Jimenez-Bremont J.F."/>
            <person name="Guerrero-Gonzalez Mde L."/>
            <person name="Flores J."/>
        </authorList>
    </citation>
    <scope>NUCLEOTIDE SEQUENCE</scope>
    <source>
        <tissue evidence="3">Cladode</tissue>
    </source>
</reference>
<sequence length="102" mass="10822">MNLSSSSSSPPFLAPASPPFLAPTSLLLLLPACCFLLPLSFTPFFLSFTQSAPPKKRKHKNLPQASSYAASREPSAARPSLARHTLSPHFSSRGPTIASALT</sequence>
<evidence type="ECO:0000313" key="3">
    <source>
        <dbReference type="EMBL" id="MBA4655426.1"/>
    </source>
</evidence>
<proteinExistence type="predicted"/>
<name>A0A7C9E2Z3_OPUST</name>
<evidence type="ECO:0000256" key="1">
    <source>
        <dbReference type="SAM" id="MobiDB-lite"/>
    </source>
</evidence>
<feature type="region of interest" description="Disordered" evidence="1">
    <location>
        <begin position="51"/>
        <end position="102"/>
    </location>
</feature>
<evidence type="ECO:0000256" key="2">
    <source>
        <dbReference type="SAM" id="Phobius"/>
    </source>
</evidence>